<comment type="similarity">
    <text evidence="2">Belongs to the peptidase S26C family.</text>
</comment>
<feature type="domain" description="Peptidase S26" evidence="6">
    <location>
        <begin position="86"/>
        <end position="174"/>
    </location>
</feature>
<dbReference type="Gene3D" id="2.10.109.10">
    <property type="entry name" value="Umud Fragment, subunit A"/>
    <property type="match status" value="1"/>
</dbReference>
<keyword evidence="4" id="KW-0574">Periplasm</keyword>
<evidence type="ECO:0000256" key="3">
    <source>
        <dbReference type="ARBA" id="ARBA00022729"/>
    </source>
</evidence>
<comment type="caution">
    <text evidence="7">The sequence shown here is derived from an EMBL/GenBank/DDBJ whole genome shotgun (WGS) entry which is preliminary data.</text>
</comment>
<gene>
    <name evidence="7" type="primary">traF</name>
    <name evidence="7" type="ORF">FHP88_17835</name>
</gene>
<dbReference type="InterPro" id="IPR014139">
    <property type="entry name" value="Peptidase_S26C_TraF"/>
</dbReference>
<evidence type="ECO:0000313" key="7">
    <source>
        <dbReference type="EMBL" id="TVO69719.1"/>
    </source>
</evidence>
<keyword evidence="3" id="KW-0732">Signal</keyword>
<comment type="subcellular location">
    <subcellularLocation>
        <location evidence="1">Periplasm</location>
    </subcellularLocation>
</comment>
<proteinExistence type="inferred from homology"/>
<keyword evidence="8" id="KW-1185">Reference proteome</keyword>
<evidence type="ECO:0000256" key="1">
    <source>
        <dbReference type="ARBA" id="ARBA00004418"/>
    </source>
</evidence>
<dbReference type="InterPro" id="IPR036286">
    <property type="entry name" value="LexA/Signal_pep-like_sf"/>
</dbReference>
<reference evidence="7 8" key="1">
    <citation type="submission" date="2019-07" db="EMBL/GenBank/DDBJ databases">
        <title>The pathways for chlorine oxyanion respiration interact through the shared metabolite chlorate.</title>
        <authorList>
            <person name="Barnum T.P."/>
            <person name="Cheng Y."/>
            <person name="Hill K.A."/>
            <person name="Lucas L.N."/>
            <person name="Carlson H.K."/>
            <person name="Coates J.D."/>
        </authorList>
    </citation>
    <scope>NUCLEOTIDE SEQUENCE [LARGE SCALE GENOMIC DNA]</scope>
    <source>
        <strain evidence="7 8">BK-1</strain>
    </source>
</reference>
<evidence type="ECO:0000256" key="5">
    <source>
        <dbReference type="ARBA" id="ARBA00022971"/>
    </source>
</evidence>
<dbReference type="GO" id="GO:0006465">
    <property type="term" value="P:signal peptide processing"/>
    <property type="evidence" value="ECO:0007669"/>
    <property type="project" value="InterPro"/>
</dbReference>
<sequence>MAKRRLIKALAALLAVLAVIGIARAGGLYLNHTASYPRGLWQKSGDYDPTHAGEHPYVLACAPGKSVRREFIERGYLPWGFDCDGVEALLKRIWAVAGDRWTVTDAGIEVNGQLVPNTQPLTEDSAGRSMPVQTGGIVPVGHVLLLSDYHPRSFDGRYFGTTPIKDLISEVTPLWTESP</sequence>
<accession>A0A557RX24</accession>
<name>A0A557RX24_9GAMM</name>
<evidence type="ECO:0000313" key="8">
    <source>
        <dbReference type="Proteomes" id="UP000316649"/>
    </source>
</evidence>
<dbReference type="GO" id="GO:0004252">
    <property type="term" value="F:serine-type endopeptidase activity"/>
    <property type="evidence" value="ECO:0007669"/>
    <property type="project" value="InterPro"/>
</dbReference>
<protein>
    <submittedName>
        <fullName evidence="7">Conjugative transfer signal peptidase TraF</fullName>
    </submittedName>
</protein>
<evidence type="ECO:0000259" key="6">
    <source>
        <dbReference type="Pfam" id="PF10502"/>
    </source>
</evidence>
<dbReference type="GO" id="GO:0042597">
    <property type="term" value="C:periplasmic space"/>
    <property type="evidence" value="ECO:0007669"/>
    <property type="project" value="UniProtKB-SubCell"/>
</dbReference>
<dbReference type="SUPFAM" id="SSF51306">
    <property type="entry name" value="LexA/Signal peptidase"/>
    <property type="match status" value="1"/>
</dbReference>
<evidence type="ECO:0000256" key="2">
    <source>
        <dbReference type="ARBA" id="ARBA00005849"/>
    </source>
</evidence>
<dbReference type="Pfam" id="PF10502">
    <property type="entry name" value="Peptidase_S26"/>
    <property type="match status" value="1"/>
</dbReference>
<dbReference type="Proteomes" id="UP000316649">
    <property type="component" value="Unassembled WGS sequence"/>
</dbReference>
<dbReference type="OrthoDB" id="5360818at2"/>
<dbReference type="EMBL" id="VMNH01000030">
    <property type="protein sequence ID" value="TVO69719.1"/>
    <property type="molecule type" value="Genomic_DNA"/>
</dbReference>
<keyword evidence="5" id="KW-0184">Conjugation</keyword>
<dbReference type="RefSeq" id="WP_144360456.1">
    <property type="nucleotide sequence ID" value="NZ_VMNH01000030.1"/>
</dbReference>
<dbReference type="InterPro" id="IPR019533">
    <property type="entry name" value="Peptidase_S26"/>
</dbReference>
<evidence type="ECO:0000256" key="4">
    <source>
        <dbReference type="ARBA" id="ARBA00022764"/>
    </source>
</evidence>
<organism evidence="7 8">
    <name type="scientific">Sedimenticola selenatireducens</name>
    <dbReference type="NCBI Taxonomy" id="191960"/>
    <lineage>
        <taxon>Bacteria</taxon>
        <taxon>Pseudomonadati</taxon>
        <taxon>Pseudomonadota</taxon>
        <taxon>Gammaproteobacteria</taxon>
        <taxon>Chromatiales</taxon>
        <taxon>Sedimenticolaceae</taxon>
        <taxon>Sedimenticola</taxon>
    </lineage>
</organism>
<dbReference type="NCBIfam" id="TIGR02771">
    <property type="entry name" value="TraF_Ti"/>
    <property type="match status" value="1"/>
</dbReference>
<dbReference type="AlphaFoldDB" id="A0A557RX24"/>